<dbReference type="PIRSF" id="PIRSF037259">
    <property type="entry name" value="EcsB_ABC"/>
    <property type="match status" value="1"/>
</dbReference>
<feature type="transmembrane region" description="Helical" evidence="1">
    <location>
        <begin position="114"/>
        <end position="133"/>
    </location>
</feature>
<dbReference type="Pfam" id="PF05975">
    <property type="entry name" value="EcsB"/>
    <property type="match status" value="1"/>
</dbReference>
<dbReference type="Proteomes" id="UP001178662">
    <property type="component" value="Chromosome"/>
</dbReference>
<feature type="transmembrane region" description="Helical" evidence="1">
    <location>
        <begin position="287"/>
        <end position="309"/>
    </location>
</feature>
<feature type="transmembrane region" description="Helical" evidence="1">
    <location>
        <begin position="315"/>
        <end position="336"/>
    </location>
</feature>
<sequence>MNEGGEHNFLRSLRHNRAAAFRKEIVPYFRYVFQSGFGLLASAVLFAFIIWYVDFIKAVPANWPIKPVAIIVLALVAIITPLRTYFQPADTVFLLPLESRLLSSYIKPIVRTAMWANVMRMMIVWAIVIPIYLRSPATSVLLDSHPIGILTIGLAIIAGGNVYGAWRERQPASQLWRTALRIIRWLLTIAMIAAILLKSLWIAVIFIVLSISLLFLLWSVPKRHALPWERLVEDERSARHRWMAFLSWFVDVQSEGAKATRRRWIAWLGDRVPFEQKYAWKFLYTKTFLRSETFGAYIRWLFVAGFVMVVVDNEIALLVCYGIALIVAGMQLGELGRVRFVETVDTLPISPDGRLPAAASVARVAGLCAAGVLAIVMVLAQLKFEQIEWLIATIIVGFVWTGWLVPRKIAKRTMDDED</sequence>
<evidence type="ECO:0000313" key="3">
    <source>
        <dbReference type="Proteomes" id="UP001178662"/>
    </source>
</evidence>
<dbReference type="InterPro" id="IPR010288">
    <property type="entry name" value="EcsB_ABC"/>
</dbReference>
<organism evidence="2 3">
    <name type="scientific">Candidatus Cohnella colombiensis</name>
    <dbReference type="NCBI Taxonomy" id="3121368"/>
    <lineage>
        <taxon>Bacteria</taxon>
        <taxon>Bacillati</taxon>
        <taxon>Bacillota</taxon>
        <taxon>Bacilli</taxon>
        <taxon>Bacillales</taxon>
        <taxon>Paenibacillaceae</taxon>
        <taxon>Cohnella</taxon>
    </lineage>
</organism>
<feature type="transmembrane region" description="Helical" evidence="1">
    <location>
        <begin position="357"/>
        <end position="380"/>
    </location>
</feature>
<keyword evidence="1" id="KW-1133">Transmembrane helix</keyword>
<feature type="transmembrane region" description="Helical" evidence="1">
    <location>
        <begin position="178"/>
        <end position="195"/>
    </location>
</feature>
<proteinExistence type="predicted"/>
<name>A0AA95EUV0_9BACL</name>
<keyword evidence="1" id="KW-0472">Membrane</keyword>
<evidence type="ECO:0000313" key="2">
    <source>
        <dbReference type="EMBL" id="WEK53359.1"/>
    </source>
</evidence>
<feature type="transmembrane region" description="Helical" evidence="1">
    <location>
        <begin position="65"/>
        <end position="86"/>
    </location>
</feature>
<feature type="transmembrane region" description="Helical" evidence="1">
    <location>
        <begin position="386"/>
        <end position="405"/>
    </location>
</feature>
<dbReference type="EMBL" id="CP119317">
    <property type="protein sequence ID" value="WEK53359.1"/>
    <property type="molecule type" value="Genomic_DNA"/>
</dbReference>
<gene>
    <name evidence="2" type="ORF">P0Y55_12275</name>
</gene>
<dbReference type="AlphaFoldDB" id="A0AA95EUV0"/>
<feature type="transmembrane region" description="Helical" evidence="1">
    <location>
        <begin position="201"/>
        <end position="220"/>
    </location>
</feature>
<reference evidence="2" key="1">
    <citation type="submission" date="2023-03" db="EMBL/GenBank/DDBJ databases">
        <title>Andean soil-derived lignocellulolytic bacterial consortium as a source of novel taxa and putative plastic-active enzymes.</title>
        <authorList>
            <person name="Diaz-Garcia L."/>
            <person name="Chuvochina M."/>
            <person name="Feuerriegel G."/>
            <person name="Bunk B."/>
            <person name="Sproer C."/>
            <person name="Streit W.R."/>
            <person name="Rodriguez L.M."/>
            <person name="Overmann J."/>
            <person name="Jimenez D.J."/>
        </authorList>
    </citation>
    <scope>NUCLEOTIDE SEQUENCE</scope>
    <source>
        <strain evidence="2">MAG 2441</strain>
    </source>
</reference>
<dbReference type="GO" id="GO:0016020">
    <property type="term" value="C:membrane"/>
    <property type="evidence" value="ECO:0007669"/>
    <property type="project" value="InterPro"/>
</dbReference>
<feature type="transmembrane region" description="Helical" evidence="1">
    <location>
        <begin position="31"/>
        <end position="53"/>
    </location>
</feature>
<keyword evidence="1" id="KW-0812">Transmembrane</keyword>
<keyword evidence="3" id="KW-1185">Reference proteome</keyword>
<accession>A0AA95EUV0</accession>
<protein>
    <submittedName>
        <fullName evidence="2">ABC transporter permease</fullName>
    </submittedName>
</protein>
<feature type="transmembrane region" description="Helical" evidence="1">
    <location>
        <begin position="145"/>
        <end position="166"/>
    </location>
</feature>
<evidence type="ECO:0000256" key="1">
    <source>
        <dbReference type="SAM" id="Phobius"/>
    </source>
</evidence>